<evidence type="ECO:0000256" key="1">
    <source>
        <dbReference type="ARBA" id="ARBA00001971"/>
    </source>
</evidence>
<comment type="caution">
    <text evidence="9">The sequence shown here is derived from an EMBL/GenBank/DDBJ whole genome shotgun (WGS) entry which is preliminary data.</text>
</comment>
<protein>
    <recommendedName>
        <fullName evidence="11">Cytochrome P450</fullName>
    </recommendedName>
</protein>
<keyword evidence="8" id="KW-0472">Membrane</keyword>
<gene>
    <name evidence="9" type="ORF">ABVK25_000777</name>
</gene>
<keyword evidence="10" id="KW-1185">Reference proteome</keyword>
<dbReference type="Pfam" id="PF00067">
    <property type="entry name" value="p450"/>
    <property type="match status" value="1"/>
</dbReference>
<dbReference type="PROSITE" id="PS00086">
    <property type="entry name" value="CYTOCHROME_P450"/>
    <property type="match status" value="1"/>
</dbReference>
<dbReference type="EMBL" id="JBHFEH010000001">
    <property type="protein sequence ID" value="KAL2059484.1"/>
    <property type="molecule type" value="Genomic_DNA"/>
</dbReference>
<evidence type="ECO:0000256" key="6">
    <source>
        <dbReference type="ARBA" id="ARBA00023033"/>
    </source>
</evidence>
<evidence type="ECO:0000256" key="4">
    <source>
        <dbReference type="ARBA" id="ARBA00023002"/>
    </source>
</evidence>
<dbReference type="PRINTS" id="PR01239">
    <property type="entry name" value="EP450IICYP52"/>
</dbReference>
<comment type="cofactor">
    <cofactor evidence="1">
        <name>heme</name>
        <dbReference type="ChEBI" id="CHEBI:30413"/>
    </cofactor>
</comment>
<evidence type="ECO:0000256" key="5">
    <source>
        <dbReference type="ARBA" id="ARBA00023004"/>
    </source>
</evidence>
<sequence length="531" mass="60859">MKHNLHDSKFYAEVSLRSSLFETILLLCFAYALYVLVKNYLEYREDVAFGLRHGCLPPPELPNRWPLGTDWIRKLWHNDAEQHLLAFLCSIADGYEPRNMLSQYLLFGPRAYHILDPRNLEAVQSTNFHDYGFGVRYEVFAPLLGHGIFTQEGPAWKHSRELLRNQFVRTQYQKSDSFSEHVDNLLACLPASKGVIDLQPLFFKFTLDTTTALLLGRSVYSLKGELVADAEIRAFAENFDIAQGGLAKRFRLAPWHFFYSPPKFRRACTEVHRFVDNYIRERDTKSQKVGDIPSSDSFVDQLAQEASSHTVLRDQLLNILLAGRDTTACCLSWTMRLLIRHDSVMERLRKEICSVLGDEEHPTREQIRKMSYLALVIKESLRLFPPVPLNNRTATKTTILPRGGGPDGLAPILVRRGELVVYSQYVNARRKNIYGQDADRFRPERWEGQDHANPFGWAYFPFNGGPRACLGQDFALMEVSYTVVRLLQAFPVIKLPVDEKNEVIGSEKQRLTLVLSCAKGCRVELDRAIAK</sequence>
<organism evidence="9 10">
    <name type="scientific">Lepraria finkii</name>
    <dbReference type="NCBI Taxonomy" id="1340010"/>
    <lineage>
        <taxon>Eukaryota</taxon>
        <taxon>Fungi</taxon>
        <taxon>Dikarya</taxon>
        <taxon>Ascomycota</taxon>
        <taxon>Pezizomycotina</taxon>
        <taxon>Lecanoromycetes</taxon>
        <taxon>OSLEUM clade</taxon>
        <taxon>Lecanoromycetidae</taxon>
        <taxon>Lecanorales</taxon>
        <taxon>Lecanorineae</taxon>
        <taxon>Stereocaulaceae</taxon>
        <taxon>Lepraria</taxon>
    </lineage>
</organism>
<evidence type="ECO:0000256" key="3">
    <source>
        <dbReference type="ARBA" id="ARBA00022723"/>
    </source>
</evidence>
<dbReference type="PANTHER" id="PTHR24287">
    <property type="entry name" value="P450, PUTATIVE (EUROFUNG)-RELATED"/>
    <property type="match status" value="1"/>
</dbReference>
<comment type="similarity">
    <text evidence="2 7">Belongs to the cytochrome P450 family.</text>
</comment>
<evidence type="ECO:0008006" key="11">
    <source>
        <dbReference type="Google" id="ProtNLM"/>
    </source>
</evidence>
<dbReference type="SUPFAM" id="SSF48264">
    <property type="entry name" value="Cytochrome P450"/>
    <property type="match status" value="1"/>
</dbReference>
<dbReference type="InterPro" id="IPR017972">
    <property type="entry name" value="Cyt_P450_CS"/>
</dbReference>
<accession>A0ABR4BNU9</accession>
<proteinExistence type="inferred from homology"/>
<dbReference type="Gene3D" id="1.10.630.10">
    <property type="entry name" value="Cytochrome P450"/>
    <property type="match status" value="1"/>
</dbReference>
<dbReference type="InterPro" id="IPR002974">
    <property type="entry name" value="Cyt_P450_E_CYP52_ascomycetes"/>
</dbReference>
<keyword evidence="6 7" id="KW-0503">Monooxygenase</keyword>
<keyword evidence="4 7" id="KW-0560">Oxidoreductase</keyword>
<keyword evidence="3 7" id="KW-0479">Metal-binding</keyword>
<keyword evidence="7" id="KW-0349">Heme</keyword>
<name>A0ABR4BNU9_9LECA</name>
<evidence type="ECO:0000313" key="10">
    <source>
        <dbReference type="Proteomes" id="UP001590951"/>
    </source>
</evidence>
<evidence type="ECO:0000256" key="7">
    <source>
        <dbReference type="RuleBase" id="RU000461"/>
    </source>
</evidence>
<evidence type="ECO:0000313" key="9">
    <source>
        <dbReference type="EMBL" id="KAL2059484.1"/>
    </source>
</evidence>
<dbReference type="InterPro" id="IPR001128">
    <property type="entry name" value="Cyt_P450"/>
</dbReference>
<dbReference type="PRINTS" id="PR00385">
    <property type="entry name" value="P450"/>
</dbReference>
<evidence type="ECO:0000256" key="2">
    <source>
        <dbReference type="ARBA" id="ARBA00010617"/>
    </source>
</evidence>
<dbReference type="Proteomes" id="UP001590951">
    <property type="component" value="Unassembled WGS sequence"/>
</dbReference>
<keyword evidence="8" id="KW-0812">Transmembrane</keyword>
<keyword evidence="5 7" id="KW-0408">Iron</keyword>
<dbReference type="PANTHER" id="PTHR24287:SF18">
    <property type="entry name" value="CYTOCHROME P450 MONOOXYGENASE APDE-RELATED"/>
    <property type="match status" value="1"/>
</dbReference>
<evidence type="ECO:0000256" key="8">
    <source>
        <dbReference type="SAM" id="Phobius"/>
    </source>
</evidence>
<dbReference type="InterPro" id="IPR047146">
    <property type="entry name" value="Cyt_P450_E_CYP52_fungi"/>
</dbReference>
<dbReference type="CDD" id="cd11063">
    <property type="entry name" value="CYP52"/>
    <property type="match status" value="1"/>
</dbReference>
<feature type="transmembrane region" description="Helical" evidence="8">
    <location>
        <begin position="20"/>
        <end position="37"/>
    </location>
</feature>
<keyword evidence="8" id="KW-1133">Transmembrane helix</keyword>
<dbReference type="InterPro" id="IPR036396">
    <property type="entry name" value="Cyt_P450_sf"/>
</dbReference>
<reference evidence="9 10" key="1">
    <citation type="submission" date="2024-09" db="EMBL/GenBank/DDBJ databases">
        <title>Rethinking Asexuality: The Enigmatic Case of Functional Sexual Genes in Lepraria (Stereocaulaceae).</title>
        <authorList>
            <person name="Doellman M."/>
            <person name="Sun Y."/>
            <person name="Barcenas-Pena A."/>
            <person name="Lumbsch H.T."/>
            <person name="Grewe F."/>
        </authorList>
    </citation>
    <scope>NUCLEOTIDE SEQUENCE [LARGE SCALE GENOMIC DNA]</scope>
    <source>
        <strain evidence="9 10">Grewe 0041</strain>
    </source>
</reference>